<evidence type="ECO:0000313" key="3">
    <source>
        <dbReference type="Proteomes" id="UP000037432"/>
    </source>
</evidence>
<accession>A0A0J8C8D8</accession>
<proteinExistence type="predicted"/>
<feature type="region of interest" description="Disordered" evidence="1">
    <location>
        <begin position="107"/>
        <end position="148"/>
    </location>
</feature>
<sequence length="148" mass="15840">MSDHFRFGAHPDHGIVAAATANIPAHLADWFLVREQFEPVPGTPGLYRLTHPEQDGTRRTRQAVLDLRRLGYEVQADYALDPAHAPGPPQPAVRNGLMERRNCIATAAATRSPQSRTAPAATLPGVVPPSAAVPVGSRAQTAAKGRSR</sequence>
<organism evidence="2 3">
    <name type="scientific">Streptomyces viridochromogenes</name>
    <dbReference type="NCBI Taxonomy" id="1938"/>
    <lineage>
        <taxon>Bacteria</taxon>
        <taxon>Bacillati</taxon>
        <taxon>Actinomycetota</taxon>
        <taxon>Actinomycetes</taxon>
        <taxon>Kitasatosporales</taxon>
        <taxon>Streptomycetaceae</taxon>
        <taxon>Streptomyces</taxon>
    </lineage>
</organism>
<reference evidence="2 3" key="1">
    <citation type="submission" date="2015-06" db="EMBL/GenBank/DDBJ databases">
        <authorList>
            <person name="Ju K.-S."/>
            <person name="Doroghazi J.R."/>
            <person name="Metcalf W.W."/>
        </authorList>
    </citation>
    <scope>NUCLEOTIDE SEQUENCE [LARGE SCALE GENOMIC DNA]</scope>
    <source>
        <strain evidence="2 3">NRRL 3414</strain>
    </source>
</reference>
<evidence type="ECO:0000313" key="2">
    <source>
        <dbReference type="EMBL" id="KMS74145.1"/>
    </source>
</evidence>
<dbReference type="EMBL" id="LFNT01000015">
    <property type="protein sequence ID" value="KMS74145.1"/>
    <property type="molecule type" value="Genomic_DNA"/>
</dbReference>
<comment type="caution">
    <text evidence="2">The sequence shown here is derived from an EMBL/GenBank/DDBJ whole genome shotgun (WGS) entry which is preliminary data.</text>
</comment>
<dbReference type="PATRIC" id="fig|1938.3.peg.9851"/>
<evidence type="ECO:0000256" key="1">
    <source>
        <dbReference type="SAM" id="MobiDB-lite"/>
    </source>
</evidence>
<feature type="compositionally biased region" description="Low complexity" evidence="1">
    <location>
        <begin position="124"/>
        <end position="137"/>
    </location>
</feature>
<dbReference type="Proteomes" id="UP000037432">
    <property type="component" value="Unassembled WGS sequence"/>
</dbReference>
<dbReference type="AlphaFoldDB" id="A0A0J8C8D8"/>
<gene>
    <name evidence="2" type="ORF">ACM01_15935</name>
</gene>
<protein>
    <submittedName>
        <fullName evidence="2">Uncharacterized protein</fullName>
    </submittedName>
</protein>
<name>A0A0J8C8D8_STRVR</name>